<dbReference type="Proteomes" id="UP000029981">
    <property type="component" value="Chromosome 1"/>
</dbReference>
<name>A0A0A0LUX4_CUCSA</name>
<reference evidence="2 3" key="2">
    <citation type="journal article" date="2009" name="PLoS ONE">
        <title>An integrated genetic and cytogenetic map of the cucumber genome.</title>
        <authorList>
            <person name="Ren Y."/>
            <person name="Zhang Z."/>
            <person name="Liu J."/>
            <person name="Staub J.E."/>
            <person name="Han Y."/>
            <person name="Cheng Z."/>
            <person name="Li X."/>
            <person name="Lu J."/>
            <person name="Miao H."/>
            <person name="Kang H."/>
            <person name="Xie B."/>
            <person name="Gu X."/>
            <person name="Wang X."/>
            <person name="Du Y."/>
            <person name="Jin W."/>
            <person name="Huang S."/>
        </authorList>
    </citation>
    <scope>NUCLEOTIDE SEQUENCE [LARGE SCALE GENOMIC DNA]</scope>
    <source>
        <strain evidence="3">cv. 9930</strain>
    </source>
</reference>
<dbReference type="STRING" id="3659.A0A0A0LUX4"/>
<dbReference type="EMBL" id="CM002922">
    <property type="protein sequence ID" value="KGN63826.1"/>
    <property type="molecule type" value="Genomic_DNA"/>
</dbReference>
<dbReference type="AlphaFoldDB" id="A0A0A0LUX4"/>
<dbReference type="GO" id="GO:0007076">
    <property type="term" value="P:mitotic chromosome condensation"/>
    <property type="evidence" value="ECO:0007669"/>
    <property type="project" value="InterPro"/>
</dbReference>
<dbReference type="PANTHER" id="PTHR14222">
    <property type="entry name" value="CONDENSIN"/>
    <property type="match status" value="1"/>
</dbReference>
<keyword evidence="1" id="KW-0175">Coiled coil</keyword>
<sequence>MILLHVLFYRSIFKSIQSSLVNNFAAILIFFSQDTFEILACKEIRLSINRVSSSESGDVGEEGGESGGASAARGKVITHAVRKSLIQNTIPIFIELKRLMESKNSPLIGSLMECLRVLLKDYKNEIDDLLVADKQLQKELLYDIQRYECTKAKSAVAEAVNEMQKSTNYLSPEAPPQAQNQEPCFYQGELSGTVSYKPS</sequence>
<feature type="coiled-coil region" evidence="1">
    <location>
        <begin position="112"/>
        <end position="139"/>
    </location>
</feature>
<reference evidence="2 3" key="4">
    <citation type="journal article" date="2011" name="BMC Genomics">
        <title>RNA-Seq improves annotation of protein-coding genes in the cucumber genome.</title>
        <authorList>
            <person name="Li Z."/>
            <person name="Zhang Z."/>
            <person name="Yan P."/>
            <person name="Huang S."/>
            <person name="Fei Z."/>
            <person name="Lin K."/>
        </authorList>
    </citation>
    <scope>NUCLEOTIDE SEQUENCE [LARGE SCALE GENOMIC DNA]</scope>
    <source>
        <strain evidence="3">cv. 9930</strain>
    </source>
</reference>
<organism evidence="2 3">
    <name type="scientific">Cucumis sativus</name>
    <name type="common">Cucumber</name>
    <dbReference type="NCBI Taxonomy" id="3659"/>
    <lineage>
        <taxon>Eukaryota</taxon>
        <taxon>Viridiplantae</taxon>
        <taxon>Streptophyta</taxon>
        <taxon>Embryophyta</taxon>
        <taxon>Tracheophyta</taxon>
        <taxon>Spermatophyta</taxon>
        <taxon>Magnoliopsida</taxon>
        <taxon>eudicotyledons</taxon>
        <taxon>Gunneridae</taxon>
        <taxon>Pentapetalae</taxon>
        <taxon>rosids</taxon>
        <taxon>fabids</taxon>
        <taxon>Cucurbitales</taxon>
        <taxon>Cucurbitaceae</taxon>
        <taxon>Benincaseae</taxon>
        <taxon>Cucumis</taxon>
    </lineage>
</organism>
<dbReference type="InterPro" id="IPR026971">
    <property type="entry name" value="CND1/NCAPD3"/>
</dbReference>
<reference evidence="2 3" key="3">
    <citation type="journal article" date="2010" name="BMC Genomics">
        <title>Transcriptome sequencing and comparative analysis of cucumber flowers with different sex types.</title>
        <authorList>
            <person name="Guo S."/>
            <person name="Zheng Y."/>
            <person name="Joung J.G."/>
            <person name="Liu S."/>
            <person name="Zhang Z."/>
            <person name="Crasta O.R."/>
            <person name="Sobral B.W."/>
            <person name="Xu Y."/>
            <person name="Huang S."/>
            <person name="Fei Z."/>
        </authorList>
    </citation>
    <scope>NUCLEOTIDE SEQUENCE [LARGE SCALE GENOMIC DNA]</scope>
    <source>
        <strain evidence="3">cv. 9930</strain>
    </source>
</reference>
<dbReference type="Gramene" id="KGN63826">
    <property type="protein sequence ID" value="KGN63826"/>
    <property type="gene ID" value="Csa_1G024120"/>
</dbReference>
<evidence type="ECO:0000256" key="1">
    <source>
        <dbReference type="SAM" id="Coils"/>
    </source>
</evidence>
<dbReference type="eggNOG" id="KOG0413">
    <property type="taxonomic scope" value="Eukaryota"/>
</dbReference>
<proteinExistence type="predicted"/>
<keyword evidence="3" id="KW-1185">Reference proteome</keyword>
<dbReference type="PANTHER" id="PTHR14222:SF1">
    <property type="entry name" value="CONDENSIN-2 COMPLEX SUBUNIT D3"/>
    <property type="match status" value="1"/>
</dbReference>
<evidence type="ECO:0000313" key="2">
    <source>
        <dbReference type="EMBL" id="KGN63826.1"/>
    </source>
</evidence>
<protein>
    <submittedName>
        <fullName evidence="2">G14587-6 protein</fullName>
    </submittedName>
</protein>
<accession>A0A0A0LUX4</accession>
<evidence type="ECO:0000313" key="3">
    <source>
        <dbReference type="Proteomes" id="UP000029981"/>
    </source>
</evidence>
<reference evidence="2 3" key="1">
    <citation type="journal article" date="2009" name="Nat. Genet.">
        <title>The genome of the cucumber, Cucumis sativus L.</title>
        <authorList>
            <person name="Huang S."/>
            <person name="Li R."/>
            <person name="Zhang Z."/>
            <person name="Li L."/>
            <person name="Gu X."/>
            <person name="Fan W."/>
            <person name="Lucas W.J."/>
            <person name="Wang X."/>
            <person name="Xie B."/>
            <person name="Ni P."/>
            <person name="Ren Y."/>
            <person name="Zhu H."/>
            <person name="Li J."/>
            <person name="Lin K."/>
            <person name="Jin W."/>
            <person name="Fei Z."/>
            <person name="Li G."/>
            <person name="Staub J."/>
            <person name="Kilian A."/>
            <person name="van der Vossen E.A."/>
            <person name="Wu Y."/>
            <person name="Guo J."/>
            <person name="He J."/>
            <person name="Jia Z."/>
            <person name="Ren Y."/>
            <person name="Tian G."/>
            <person name="Lu Y."/>
            <person name="Ruan J."/>
            <person name="Qian W."/>
            <person name="Wang M."/>
            <person name="Huang Q."/>
            <person name="Li B."/>
            <person name="Xuan Z."/>
            <person name="Cao J."/>
            <person name="Asan"/>
            <person name="Wu Z."/>
            <person name="Zhang J."/>
            <person name="Cai Q."/>
            <person name="Bai Y."/>
            <person name="Zhao B."/>
            <person name="Han Y."/>
            <person name="Li Y."/>
            <person name="Li X."/>
            <person name="Wang S."/>
            <person name="Shi Q."/>
            <person name="Liu S."/>
            <person name="Cho W.K."/>
            <person name="Kim J.Y."/>
            <person name="Xu Y."/>
            <person name="Heller-Uszynska K."/>
            <person name="Miao H."/>
            <person name="Cheng Z."/>
            <person name="Zhang S."/>
            <person name="Wu J."/>
            <person name="Yang Y."/>
            <person name="Kang H."/>
            <person name="Li M."/>
            <person name="Liang H."/>
            <person name="Ren X."/>
            <person name="Shi Z."/>
            <person name="Wen M."/>
            <person name="Jian M."/>
            <person name="Yang H."/>
            <person name="Zhang G."/>
            <person name="Yang Z."/>
            <person name="Chen R."/>
            <person name="Liu S."/>
            <person name="Li J."/>
            <person name="Ma L."/>
            <person name="Liu H."/>
            <person name="Zhou Y."/>
            <person name="Zhao J."/>
            <person name="Fang X."/>
            <person name="Li G."/>
            <person name="Fang L."/>
            <person name="Li Y."/>
            <person name="Liu D."/>
            <person name="Zheng H."/>
            <person name="Zhang Y."/>
            <person name="Qin N."/>
            <person name="Li Z."/>
            <person name="Yang G."/>
            <person name="Yang S."/>
            <person name="Bolund L."/>
            <person name="Kristiansen K."/>
            <person name="Zheng H."/>
            <person name="Li S."/>
            <person name="Zhang X."/>
            <person name="Yang H."/>
            <person name="Wang J."/>
            <person name="Sun R."/>
            <person name="Zhang B."/>
            <person name="Jiang S."/>
            <person name="Wang J."/>
            <person name="Du Y."/>
            <person name="Li S."/>
        </authorList>
    </citation>
    <scope>NUCLEOTIDE SEQUENCE [LARGE SCALE GENOMIC DNA]</scope>
    <source>
        <strain evidence="3">cv. 9930</strain>
    </source>
</reference>
<gene>
    <name evidence="2" type="ORF">Csa_1G024120</name>
</gene>